<gene>
    <name evidence="5" type="ORF">EMPS_08290</name>
</gene>
<dbReference type="OrthoDB" id="194358at2759"/>
<reference evidence="5" key="1">
    <citation type="submission" date="2021-11" db="EMBL/GenBank/DDBJ databases">
        <authorList>
            <person name="Herlambang A."/>
            <person name="Guo Y."/>
            <person name="Takashima Y."/>
            <person name="Nishizawa T."/>
        </authorList>
    </citation>
    <scope>NUCLEOTIDE SEQUENCE</scope>
    <source>
        <strain evidence="5">E1425</strain>
    </source>
</reference>
<dbReference type="PROSITE" id="PS50297">
    <property type="entry name" value="ANK_REP_REGION"/>
    <property type="match status" value="4"/>
</dbReference>
<keyword evidence="1" id="KW-0677">Repeat</keyword>
<dbReference type="Gene3D" id="1.25.40.20">
    <property type="entry name" value="Ankyrin repeat-containing domain"/>
    <property type="match status" value="3"/>
</dbReference>
<evidence type="ECO:0000313" key="5">
    <source>
        <dbReference type="EMBL" id="GJJ75932.1"/>
    </source>
</evidence>
<dbReference type="InterPro" id="IPR002110">
    <property type="entry name" value="Ankyrin_rpt"/>
</dbReference>
<dbReference type="EMBL" id="BQFW01000011">
    <property type="protein sequence ID" value="GJJ75932.1"/>
    <property type="molecule type" value="Genomic_DNA"/>
</dbReference>
<feature type="repeat" description="ANK" evidence="3">
    <location>
        <begin position="224"/>
        <end position="256"/>
    </location>
</feature>
<dbReference type="PROSITE" id="PS50181">
    <property type="entry name" value="FBOX"/>
    <property type="match status" value="1"/>
</dbReference>
<dbReference type="InterPro" id="IPR001810">
    <property type="entry name" value="F-box_dom"/>
</dbReference>
<dbReference type="Proteomes" id="UP000827284">
    <property type="component" value="Unassembled WGS sequence"/>
</dbReference>
<accession>A0A9P3HGL2</accession>
<dbReference type="PANTHER" id="PTHR24198">
    <property type="entry name" value="ANKYRIN REPEAT AND PROTEIN KINASE DOMAIN-CONTAINING PROTEIN"/>
    <property type="match status" value="1"/>
</dbReference>
<protein>
    <recommendedName>
        <fullName evidence="4">F-box domain-containing protein</fullName>
    </recommendedName>
</protein>
<dbReference type="SMART" id="SM00248">
    <property type="entry name" value="ANK"/>
    <property type="match status" value="6"/>
</dbReference>
<evidence type="ECO:0000259" key="4">
    <source>
        <dbReference type="PROSITE" id="PS50181"/>
    </source>
</evidence>
<keyword evidence="6" id="KW-1185">Reference proteome</keyword>
<dbReference type="AlphaFoldDB" id="A0A9P3HGL2"/>
<sequence>MAHEKLKNKSVTLLDLPTEILEQILCHLICGPKSFIQSCRQIHRLSQSPFLRAQFLWGFHGGDQVLTRKTVEGHKLTSSIINANVVSFLIAKGASFRDPTEFIFRWACAKGCKDLVIQILQCQPRLDLKLNHDWSLREAAQNGCYEIATVLLQQPDYVPSEYGLNKAFEVAYSQSHYDTVKALLDYAQDRGAQLEQESSVFHSATPATRRAKLVLAGGLLVQKDEDRALRYAVLGNDLRMVQLLLDYGANVHAFRENAAEMAAQKGHTEILRVLLQAGADMEVFAGGSLRTAAEEGAEEIVRTLCEYGADPMWGSCSALRKAANKGHDRILEILLDYGADVNIHEGTPLQVACQRGHEAAVRVLLRYGANHRLDDGAAYKSALEANHENILALLIQAETKMRTKEQELERLLRQQAFSNSTTASSLHTRSMSEFNMSSFAPSTVGQLHHYNAFEHTMASSSAAGSLASSSINSAVATAATADTLARGHKRFYSQMSNVLTVADLFRSGSVCGLVALDDEIRFRQRSESNRL</sequence>
<dbReference type="SUPFAM" id="SSF48403">
    <property type="entry name" value="Ankyrin repeat"/>
    <property type="match status" value="1"/>
</dbReference>
<feature type="domain" description="F-box" evidence="4">
    <location>
        <begin position="10"/>
        <end position="28"/>
    </location>
</feature>
<evidence type="ECO:0000256" key="2">
    <source>
        <dbReference type="ARBA" id="ARBA00023043"/>
    </source>
</evidence>
<dbReference type="Pfam" id="PF12796">
    <property type="entry name" value="Ank_2"/>
    <property type="match status" value="2"/>
</dbReference>
<proteinExistence type="predicted"/>
<feature type="repeat" description="ANK" evidence="3">
    <location>
        <begin position="254"/>
        <end position="286"/>
    </location>
</feature>
<feature type="repeat" description="ANK" evidence="3">
    <location>
        <begin position="314"/>
        <end position="346"/>
    </location>
</feature>
<evidence type="ECO:0000313" key="6">
    <source>
        <dbReference type="Proteomes" id="UP000827284"/>
    </source>
</evidence>
<keyword evidence="2 3" id="KW-0040">ANK repeat</keyword>
<dbReference type="PROSITE" id="PS50088">
    <property type="entry name" value="ANK_REPEAT"/>
    <property type="match status" value="4"/>
</dbReference>
<organism evidence="5 6">
    <name type="scientific">Entomortierella parvispora</name>
    <dbReference type="NCBI Taxonomy" id="205924"/>
    <lineage>
        <taxon>Eukaryota</taxon>
        <taxon>Fungi</taxon>
        <taxon>Fungi incertae sedis</taxon>
        <taxon>Mucoromycota</taxon>
        <taxon>Mortierellomycotina</taxon>
        <taxon>Mortierellomycetes</taxon>
        <taxon>Mortierellales</taxon>
        <taxon>Mortierellaceae</taxon>
        <taxon>Entomortierella</taxon>
    </lineage>
</organism>
<comment type="caution">
    <text evidence="5">The sequence shown here is derived from an EMBL/GenBank/DDBJ whole genome shotgun (WGS) entry which is preliminary data.</text>
</comment>
<dbReference type="GO" id="GO:0005737">
    <property type="term" value="C:cytoplasm"/>
    <property type="evidence" value="ECO:0007669"/>
    <property type="project" value="TreeGrafter"/>
</dbReference>
<reference evidence="5" key="2">
    <citation type="journal article" date="2022" name="Microbiol. Resour. Announc.">
        <title>Whole-Genome Sequence of Entomortierella parvispora E1425, a Mucoromycotan Fungus Associated with Burkholderiaceae-Related Endosymbiotic Bacteria.</title>
        <authorList>
            <person name="Herlambang A."/>
            <person name="Guo Y."/>
            <person name="Takashima Y."/>
            <person name="Narisawa K."/>
            <person name="Ohta H."/>
            <person name="Nishizawa T."/>
        </authorList>
    </citation>
    <scope>NUCLEOTIDE SEQUENCE</scope>
    <source>
        <strain evidence="5">E1425</strain>
    </source>
</reference>
<name>A0A9P3HGL2_9FUNG</name>
<dbReference type="InterPro" id="IPR036770">
    <property type="entry name" value="Ankyrin_rpt-contain_sf"/>
</dbReference>
<feature type="repeat" description="ANK" evidence="3">
    <location>
        <begin position="344"/>
        <end position="376"/>
    </location>
</feature>
<dbReference type="PANTHER" id="PTHR24198:SF165">
    <property type="entry name" value="ANKYRIN REPEAT-CONTAINING PROTEIN-RELATED"/>
    <property type="match status" value="1"/>
</dbReference>
<evidence type="ECO:0000256" key="3">
    <source>
        <dbReference type="PROSITE-ProRule" id="PRU00023"/>
    </source>
</evidence>
<evidence type="ECO:0000256" key="1">
    <source>
        <dbReference type="ARBA" id="ARBA00022737"/>
    </source>
</evidence>